<keyword evidence="2 3" id="KW-0560">Oxidoreductase</keyword>
<dbReference type="Proteomes" id="UP001145069">
    <property type="component" value="Unassembled WGS sequence"/>
</dbReference>
<dbReference type="EMBL" id="JAMQKC010000002">
    <property type="protein sequence ID" value="MDC3416198.1"/>
    <property type="molecule type" value="Genomic_DNA"/>
</dbReference>
<keyword evidence="4" id="KW-1185">Reference proteome</keyword>
<dbReference type="InterPro" id="IPR020904">
    <property type="entry name" value="Sc_DH/Rdtase_CS"/>
</dbReference>
<dbReference type="GO" id="GO:0047936">
    <property type="term" value="F:glucose 1-dehydrogenase [NAD(P)+] activity"/>
    <property type="evidence" value="ECO:0007669"/>
    <property type="project" value="UniProtKB-EC"/>
</dbReference>
<dbReference type="RefSeq" id="WP_272445185.1">
    <property type="nucleotide sequence ID" value="NZ_JAMQKC010000002.1"/>
</dbReference>
<name>A0A9X4AFN2_9BACI</name>
<dbReference type="PROSITE" id="PS00061">
    <property type="entry name" value="ADH_SHORT"/>
    <property type="match status" value="1"/>
</dbReference>
<proteinExistence type="inferred from homology"/>
<reference evidence="3" key="1">
    <citation type="submission" date="2022-06" db="EMBL/GenBank/DDBJ databases">
        <title>Aquibacillus sp. a new bacterium isolated from soil saline samples.</title>
        <authorList>
            <person name="Galisteo C."/>
            <person name="De La Haba R."/>
            <person name="Sanchez-Porro C."/>
            <person name="Ventosa A."/>
        </authorList>
    </citation>
    <scope>NUCLEOTIDE SEQUENCE</scope>
    <source>
        <strain evidence="3">3ASR75-54</strain>
    </source>
</reference>
<dbReference type="InterPro" id="IPR002347">
    <property type="entry name" value="SDR_fam"/>
</dbReference>
<evidence type="ECO:0000313" key="4">
    <source>
        <dbReference type="Proteomes" id="UP001145069"/>
    </source>
</evidence>
<dbReference type="FunFam" id="3.40.50.720:FF:000084">
    <property type="entry name" value="Short-chain dehydrogenase reductase"/>
    <property type="match status" value="1"/>
</dbReference>
<comment type="caution">
    <text evidence="3">The sequence shown here is derived from an EMBL/GenBank/DDBJ whole genome shotgun (WGS) entry which is preliminary data.</text>
</comment>
<gene>
    <name evidence="3" type="ORF">NC799_04645</name>
</gene>
<protein>
    <submittedName>
        <fullName evidence="3">Glucose 1-dehydrogenase</fullName>
        <ecNumber evidence="3">1.1.1.47</ecNumber>
    </submittedName>
</protein>
<dbReference type="InterPro" id="IPR050259">
    <property type="entry name" value="SDR"/>
</dbReference>
<dbReference type="PRINTS" id="PR00080">
    <property type="entry name" value="SDRFAMILY"/>
</dbReference>
<dbReference type="GO" id="GO:0008206">
    <property type="term" value="P:bile acid metabolic process"/>
    <property type="evidence" value="ECO:0007669"/>
    <property type="project" value="UniProtKB-ARBA"/>
</dbReference>
<evidence type="ECO:0000256" key="1">
    <source>
        <dbReference type="ARBA" id="ARBA00006484"/>
    </source>
</evidence>
<organism evidence="3 4">
    <name type="scientific">Aquibacillus salsiterrae</name>
    <dbReference type="NCBI Taxonomy" id="2950439"/>
    <lineage>
        <taxon>Bacteria</taxon>
        <taxon>Bacillati</taxon>
        <taxon>Bacillota</taxon>
        <taxon>Bacilli</taxon>
        <taxon>Bacillales</taxon>
        <taxon>Bacillaceae</taxon>
        <taxon>Aquibacillus</taxon>
    </lineage>
</organism>
<dbReference type="Gene3D" id="3.40.50.720">
    <property type="entry name" value="NAD(P)-binding Rossmann-like Domain"/>
    <property type="match status" value="1"/>
</dbReference>
<dbReference type="EC" id="1.1.1.47" evidence="3"/>
<dbReference type="InterPro" id="IPR036291">
    <property type="entry name" value="NAD(P)-bd_dom_sf"/>
</dbReference>
<dbReference type="Pfam" id="PF13561">
    <property type="entry name" value="adh_short_C2"/>
    <property type="match status" value="1"/>
</dbReference>
<sequence>MNIDLNGKNALVTGAGSGIGKKVAMDLASCGANVVVHYGSNKQGADEAVQMIKSYGVKVLAIQADVLKKDEVESLVQQSADFFGGTIDILVNNAGGLVKRTLIEETEEELWHRIIDLNLTSAFLVTKAVIPFMKKAGGSIVNMTSLAAQNGGGHGAIPYATSKAGLMTFSKGLAKELAPFNIRVNNVSPGLIGETSFHDTFTPNDARKKTVEGLPIQREGVPTDVSGTVVYLASEWSSYITGETIEINGGALMR</sequence>
<evidence type="ECO:0000256" key="2">
    <source>
        <dbReference type="ARBA" id="ARBA00023002"/>
    </source>
</evidence>
<dbReference type="PANTHER" id="PTHR42879:SF2">
    <property type="entry name" value="3-OXOACYL-[ACYL-CARRIER-PROTEIN] REDUCTASE FABG"/>
    <property type="match status" value="1"/>
</dbReference>
<dbReference type="SUPFAM" id="SSF51735">
    <property type="entry name" value="NAD(P)-binding Rossmann-fold domains"/>
    <property type="match status" value="1"/>
</dbReference>
<dbReference type="PANTHER" id="PTHR42879">
    <property type="entry name" value="3-OXOACYL-(ACYL-CARRIER-PROTEIN) REDUCTASE"/>
    <property type="match status" value="1"/>
</dbReference>
<dbReference type="NCBIfam" id="NF005559">
    <property type="entry name" value="PRK07231.1"/>
    <property type="match status" value="1"/>
</dbReference>
<dbReference type="PRINTS" id="PR00081">
    <property type="entry name" value="GDHRDH"/>
</dbReference>
<evidence type="ECO:0000313" key="3">
    <source>
        <dbReference type="EMBL" id="MDC3416198.1"/>
    </source>
</evidence>
<comment type="similarity">
    <text evidence="1">Belongs to the short-chain dehydrogenases/reductases (SDR) family.</text>
</comment>
<dbReference type="AlphaFoldDB" id="A0A9X4AFN2"/>
<accession>A0A9X4AFN2</accession>